<evidence type="ECO:0000256" key="1">
    <source>
        <dbReference type="SAM" id="MobiDB-lite"/>
    </source>
</evidence>
<dbReference type="InParanoid" id="A0A1Y2BBQ7"/>
<proteinExistence type="predicted"/>
<dbReference type="AlphaFoldDB" id="A0A1Y2BBQ7"/>
<dbReference type="EMBL" id="MCFC01000010">
    <property type="protein sequence ID" value="ORY32268.1"/>
    <property type="molecule type" value="Genomic_DNA"/>
</dbReference>
<reference evidence="2 3" key="1">
    <citation type="submission" date="2016-07" db="EMBL/GenBank/DDBJ databases">
        <title>Pervasive Adenine N6-methylation of Active Genes in Fungi.</title>
        <authorList>
            <consortium name="DOE Joint Genome Institute"/>
            <person name="Mondo S.J."/>
            <person name="Dannebaum R.O."/>
            <person name="Kuo R.C."/>
            <person name="Labutti K."/>
            <person name="Haridas S."/>
            <person name="Kuo A."/>
            <person name="Salamov A."/>
            <person name="Ahrendt S.R."/>
            <person name="Lipzen A."/>
            <person name="Sullivan W."/>
            <person name="Andreopoulos W.B."/>
            <person name="Clum A."/>
            <person name="Lindquist E."/>
            <person name="Daum C."/>
            <person name="Ramamoorthy G.K."/>
            <person name="Gryganskyi A."/>
            <person name="Culley D."/>
            <person name="Magnuson J.K."/>
            <person name="James T.Y."/>
            <person name="O'Malley M.A."/>
            <person name="Stajich J.E."/>
            <person name="Spatafora J.W."/>
            <person name="Visel A."/>
            <person name="Grigoriev I.V."/>
        </authorList>
    </citation>
    <scope>NUCLEOTIDE SEQUENCE [LARGE SCALE GENOMIC DNA]</scope>
    <source>
        <strain evidence="2 3">68-887.2</strain>
    </source>
</reference>
<sequence length="771" mass="86606">MLAECLHRQATVLHVLSLTIRREFSHRPLLPPFPLSSQRYSTQAVATAQIQDGIGTELPYDVSEAGFWGDVFATSRLSRRRKRGRKDVRKAEEPVSDDNGMTDSVTMTDLLEIVEPLETAEPLKTTDPPETIDPFQNYVTSDPLQKYLTSLTQPQPSTSDILEAPFRRLDHILTEHRDSPHELFKSLRLFIITLPSRPSRLPDLETRVHLLTKIAGNLSSPFPKSPRRYHNILQILWAEIIEVVAILKGKGLVEQVLARGPIKGLQLSDFDSIISSLIHHPPTETDSHFSQHQGAWKRVDLASTLDLVVSIFGRLSATQFEAVLRHYGLFMSDETPLSIRQARRQTNARQKQIAQVTKRWETRRSLITTLEHVLAQKGYPTLPSEGVGQIHPDSRHEIATLELTRQQVCAVCLDDIARLDIGQTSDTQDLERNADFWRQRRDAILISCQERLRRPDGILERWAKLTACVASDLPGHSSPVENGTSLATHREKAELSVGMKEQNPGIVTSTPMEERSIKLLLSDAVRRNGVPSHALDCQIHGAPRLDDPLDLVRLYLGVSRRRLSESPQGDLTEGAAMNLDGVILIARNYFYDTRSFYSLCSLIEILLGGPLPNPSSAFFTVPAPRLGGKVFANLILAARNPDQFAYILILLLRLPNPRDQTSIEPVTRRMLFHFAYHATLQGNSTLLPPDDPLRPLVEKEGFIGLLNHAFKQWGVGLPYTVYNVLKRIENGGEKFKSGQEVDTVLAKYPINTNFPKTLTQKTPSKHIDSFG</sequence>
<dbReference type="Proteomes" id="UP000193986">
    <property type="component" value="Unassembled WGS sequence"/>
</dbReference>
<protein>
    <submittedName>
        <fullName evidence="2">Uncharacterized protein</fullName>
    </submittedName>
</protein>
<organism evidence="2 3">
    <name type="scientific">Naematelia encephala</name>
    <dbReference type="NCBI Taxonomy" id="71784"/>
    <lineage>
        <taxon>Eukaryota</taxon>
        <taxon>Fungi</taxon>
        <taxon>Dikarya</taxon>
        <taxon>Basidiomycota</taxon>
        <taxon>Agaricomycotina</taxon>
        <taxon>Tremellomycetes</taxon>
        <taxon>Tremellales</taxon>
        <taxon>Naemateliaceae</taxon>
        <taxon>Naematelia</taxon>
    </lineage>
</organism>
<name>A0A1Y2BBQ7_9TREE</name>
<evidence type="ECO:0000313" key="2">
    <source>
        <dbReference type="EMBL" id="ORY32268.1"/>
    </source>
</evidence>
<gene>
    <name evidence="2" type="ORF">BCR39DRAFT_587007</name>
</gene>
<evidence type="ECO:0000313" key="3">
    <source>
        <dbReference type="Proteomes" id="UP000193986"/>
    </source>
</evidence>
<keyword evidence="3" id="KW-1185">Reference proteome</keyword>
<comment type="caution">
    <text evidence="2">The sequence shown here is derived from an EMBL/GenBank/DDBJ whole genome shotgun (WGS) entry which is preliminary data.</text>
</comment>
<feature type="region of interest" description="Disordered" evidence="1">
    <location>
        <begin position="82"/>
        <end position="103"/>
    </location>
</feature>
<dbReference type="OrthoDB" id="10685742at2759"/>
<accession>A0A1Y2BBQ7</accession>